<dbReference type="Pfam" id="PF23414">
    <property type="entry name" value="Beta-prop_EML_2"/>
    <property type="match status" value="3"/>
</dbReference>
<dbReference type="InterPro" id="IPR055439">
    <property type="entry name" value="Beta-prop_EML_1st"/>
</dbReference>
<reference evidence="7 8" key="1">
    <citation type="submission" date="2016-11" db="EMBL/GenBank/DDBJ databases">
        <title>The macronuclear genome of Stentor coeruleus: a giant cell with tiny introns.</title>
        <authorList>
            <person name="Slabodnick M."/>
            <person name="Ruby J.G."/>
            <person name="Reiff S.B."/>
            <person name="Swart E.C."/>
            <person name="Gosai S."/>
            <person name="Prabakaran S."/>
            <person name="Witkowska E."/>
            <person name="Larue G.E."/>
            <person name="Fisher S."/>
            <person name="Freeman R.M."/>
            <person name="Gunawardena J."/>
            <person name="Chu W."/>
            <person name="Stover N.A."/>
            <person name="Gregory B.D."/>
            <person name="Nowacki M."/>
            <person name="Derisi J."/>
            <person name="Roy S.W."/>
            <person name="Marshall W.F."/>
            <person name="Sood P."/>
        </authorList>
    </citation>
    <scope>NUCLEOTIDE SEQUENCE [LARGE SCALE GENOMIC DNA]</scope>
    <source>
        <strain evidence="7">WM001</strain>
    </source>
</reference>
<evidence type="ECO:0000256" key="3">
    <source>
        <dbReference type="ARBA" id="ARBA00022737"/>
    </source>
</evidence>
<name>A0A1R2BP96_9CILI</name>
<feature type="repeat" description="WD" evidence="5">
    <location>
        <begin position="826"/>
        <end position="866"/>
    </location>
</feature>
<sequence length="2207" mass="243437">MGISESSQLRSGVKSLSLTGELIEKLLDRFSHFSDSFGFTRDEVKMLYRPKNEQMDLIFNIFDSAKRDKIDAFEFIAGMIIISEASLKIKARKLFSLYDFDHSRSITFDELIIMLRTAMNALCYMTSTNPWSIEKLVDHTQKLFAKIDTNKDKTISLAEWTSFVTRDIEVVKILEKLELITSEDKRPNWGTEDDPEMDSDFENETYNKEWDRSEVHERVKAGVESLEESPFVVESVGEGDQFLAVKPWEGVVKNSVPTNYKPNKADSNSPDACLSLEYIHGYRCHDVRNNLRYTDQGEVIYHTAAVGVVLNTNNVQKHFIAHTDDITAFDVSPDGKLAVTGEVGKIPTIHVWSTSSMETIKTFKGIIKRGVTNVVFSQDATRIAALGADNDHCIAVYDIYNPGNKTGAMQHLIATGKGGKDTFLDIRFHPSSNDKLILCGVKVFAVVTLKAGAITVKKGTGWGKTPLTQLQALSCISFIGDIPVTGAFNGAVFKWEDGVLKESVKLHESSITAIGKWENGIITGGNDGVVNVLDMNMKIVKSIQLKDLQSVNAKPRSVWGANGKVLIGTRGGEIFEVSEGQVKLLMSGHYDMELWGLANHPSLPRFASFGQDSLLAVWDLNEHKQIIHTKLESPGETIAYSPSGDSIAVGLQNGKILILNAETLEVKAGKHDRIKGISQIKYSPDGSILAAGGHDSIIITYLVNENYKLQYKMKGHSSAITHLDFSESGGTIQSTSLSYELLYHNLSKGLHDPKGASANKDDTWNTWSCVLGWPVQGIWPPCSDGSDINAVRRSKSRKVLATCDDFSQVKLFKYPCPVKNSACNTYRGHSSHVTNCVFFDNYLVTTGGNDKSIFVWKYTEDDQETQDMDTEGLQALEAESSLFKFETVGEGDQFLAVKPWLGEMKASTPKFVVPKNHNKPPEATLALTKVHGYRGYDSRNNLKFTSSGKVIFPAAGLGVVMNIETKSQEYFTMHDDDVVSISIHPGRKIAATGQTAHVGKSTKIDLFVWDTETHRNLACLTGFHRRAIRHLDFSPNGNLILSVGDDDDHSLAIYDWQANRMVCNSKVDKDTVLGVSFISNNDFVVYGAKFIKFFSMAGTNVTSNRGITGGVAFEGQMSGVLFNELFHTGTHAGNLFIWEQKALKKSLPIHSGQVWAMCVHENHLLTGGSEGIIYTLDAEYNKIKQISLVEFSVNPGVRAIDIMGDLIIAGTRGCEILKIAGDQVEVVQRGHYDGELWGLAVSPKKLEFATCGGDKTLRVWEIPSGNMLRSTPALTTDLRAIDWSPDGKYIAAGHVNANIVLFNETDLANVCSVQSSFKGKDCWIEDLKFSPDGSKLAFGAHGCASKVEVFTVDAGKLIKHCIINVGITSALTHIDWSVDSSLVCVNSEAYELKFVSLDQKKNVASSSVKDVKWNSYTCTFGWSVQYIWPECADGSDINSVHKAKNSNLLVTADDFGKINLFRWPVCVENQGSKSYSGHSAHVTKVKFTHDDSYIVSIGGDDKCIFIWKTEIPEVEIEEPSIEEVSIEVSEIKKVDTGKQDRKEKAAMRNSHISVVRHKPAESIDVRKPVKKEEAKAVVKGGKNTSEGALKAPSAYIKASRNQNLAPAVDLSLEFVHGYRAKDCRNNIKYLPSGKLVYHAAAVGIVFDLEEFSQSFFIGHNDDIVSFALSPNKDLVATGEVGRKPSIFVWDSNSLTQIAKFNSPLEKGIGALAFSPSGNLLVAIAMDDDHNIALYNLQTNSLIVSTKGDREKILEVAFLSENEFVTTGIKHYKIWTLNGNKITGRRGQFGKNDNLLLSLAVFGDEIYTGTGAGTVVKWKGGDAEATFEMHGKGTDSVWANDQFIVTGGKDGFVHICSKDMTKVHTFDLNTEAFASVCPSVRAAVLNDENTKLVIGTFASEIYEVDIETKEVKNLVRGHYAPSKGNAVTNEVWGLSIINQSSYATCSDDGTLRIWNAESKKQERVLKFGKEEGGDSTRARCVTGNDKYLAVGFLDGNFKVFTHDLVQVHTAKDRKEEISDIKFSPDGTRLAVGSHDNFIDIYSTEDFKKVGVCKGHSSFITHFDWSTDSAFLHSNCGAYELLFWEANGKQVTGGATQLKDEEWFTWSCVIGWPVQGVYPPYADGTDINAVDRSKKKFGNNEYQIIASADDFGTVKLLRYPCLDKKSESIVGKGHCSHVTNVRFIADDTKLVSVGGDDQCVFQWTVSNKN</sequence>
<dbReference type="PROSITE" id="PS50222">
    <property type="entry name" value="EF_HAND_2"/>
    <property type="match status" value="2"/>
</dbReference>
<keyword evidence="8" id="KW-1185">Reference proteome</keyword>
<evidence type="ECO:0000313" key="7">
    <source>
        <dbReference type="EMBL" id="OMJ78546.1"/>
    </source>
</evidence>
<dbReference type="InterPro" id="IPR011047">
    <property type="entry name" value="Quinoprotein_ADH-like_sf"/>
</dbReference>
<dbReference type="GO" id="GO:0005509">
    <property type="term" value="F:calcium ion binding"/>
    <property type="evidence" value="ECO:0007669"/>
    <property type="project" value="InterPro"/>
</dbReference>
<feature type="repeat" description="WD" evidence="5">
    <location>
        <begin position="1475"/>
        <end position="1510"/>
    </location>
</feature>
<dbReference type="SUPFAM" id="SSF47473">
    <property type="entry name" value="EF-hand"/>
    <property type="match status" value="1"/>
</dbReference>
<dbReference type="InterPro" id="IPR015943">
    <property type="entry name" value="WD40/YVTN_repeat-like_dom_sf"/>
</dbReference>
<dbReference type="InterPro" id="IPR002048">
    <property type="entry name" value="EF_hand_dom"/>
</dbReference>
<dbReference type="InterPro" id="IPR050630">
    <property type="entry name" value="WD_repeat_EMAP"/>
</dbReference>
<evidence type="ECO:0000256" key="2">
    <source>
        <dbReference type="ARBA" id="ARBA00022574"/>
    </source>
</evidence>
<gene>
    <name evidence="7" type="ORF">SteCoe_21608</name>
</gene>
<evidence type="ECO:0000256" key="4">
    <source>
        <dbReference type="ARBA" id="ARBA00022837"/>
    </source>
</evidence>
<dbReference type="InterPro" id="IPR055442">
    <property type="entry name" value="Beta-prop_EML-like_2nd"/>
</dbReference>
<keyword evidence="3" id="KW-0677">Repeat</keyword>
<dbReference type="InterPro" id="IPR011992">
    <property type="entry name" value="EF-hand-dom_pair"/>
</dbReference>
<feature type="repeat" description="WD" evidence="5">
    <location>
        <begin position="1229"/>
        <end position="1270"/>
    </location>
</feature>
<keyword evidence="4" id="KW-0106">Calcium</keyword>
<dbReference type="InterPro" id="IPR005108">
    <property type="entry name" value="HELP"/>
</dbReference>
<dbReference type="SMART" id="SM00320">
    <property type="entry name" value="WD40"/>
    <property type="match status" value="27"/>
</dbReference>
<evidence type="ECO:0000313" key="8">
    <source>
        <dbReference type="Proteomes" id="UP000187209"/>
    </source>
</evidence>
<dbReference type="PANTHER" id="PTHR13720:SF33">
    <property type="entry name" value="HELP DOMAIN-CONTAINING PROTEIN"/>
    <property type="match status" value="1"/>
</dbReference>
<dbReference type="SUPFAM" id="SSF50998">
    <property type="entry name" value="Quinoprotein alcohol dehydrogenase-like"/>
    <property type="match status" value="2"/>
</dbReference>
<dbReference type="Pfam" id="PF23409">
    <property type="entry name" value="Beta-prop_EML"/>
    <property type="match status" value="3"/>
</dbReference>
<dbReference type="Proteomes" id="UP000187209">
    <property type="component" value="Unassembled WGS sequence"/>
</dbReference>
<dbReference type="EMBL" id="MPUH01000516">
    <property type="protein sequence ID" value="OMJ78546.1"/>
    <property type="molecule type" value="Genomic_DNA"/>
</dbReference>
<dbReference type="PROSITE" id="PS50082">
    <property type="entry name" value="WD_REPEATS_2"/>
    <property type="match status" value="5"/>
</dbReference>
<dbReference type="GO" id="GO:0008017">
    <property type="term" value="F:microtubule binding"/>
    <property type="evidence" value="ECO:0007669"/>
    <property type="project" value="TreeGrafter"/>
</dbReference>
<dbReference type="Pfam" id="PF03451">
    <property type="entry name" value="HELP"/>
    <property type="match status" value="3"/>
</dbReference>
<proteinExistence type="inferred from homology"/>
<feature type="domain" description="EF-hand" evidence="6">
    <location>
        <begin position="86"/>
        <end position="121"/>
    </location>
</feature>
<evidence type="ECO:0000259" key="6">
    <source>
        <dbReference type="PROSITE" id="PS50222"/>
    </source>
</evidence>
<dbReference type="FunFam" id="2.130.10.10:FF:000320">
    <property type="entry name" value="echinoderm microtubule-associated protein-like 6"/>
    <property type="match status" value="3"/>
</dbReference>
<dbReference type="Gene3D" id="1.10.238.10">
    <property type="entry name" value="EF-hand"/>
    <property type="match status" value="1"/>
</dbReference>
<accession>A0A1R2BP96</accession>
<dbReference type="OrthoDB" id="47802at2759"/>
<evidence type="ECO:0000256" key="1">
    <source>
        <dbReference type="ARBA" id="ARBA00006489"/>
    </source>
</evidence>
<organism evidence="7 8">
    <name type="scientific">Stentor coeruleus</name>
    <dbReference type="NCBI Taxonomy" id="5963"/>
    <lineage>
        <taxon>Eukaryota</taxon>
        <taxon>Sar</taxon>
        <taxon>Alveolata</taxon>
        <taxon>Ciliophora</taxon>
        <taxon>Postciliodesmatophora</taxon>
        <taxon>Heterotrichea</taxon>
        <taxon>Heterotrichida</taxon>
        <taxon>Stentoridae</taxon>
        <taxon>Stentor</taxon>
    </lineage>
</organism>
<dbReference type="PROSITE" id="PS00018">
    <property type="entry name" value="EF_HAND_1"/>
    <property type="match status" value="2"/>
</dbReference>
<dbReference type="SMART" id="SM00054">
    <property type="entry name" value="EFh"/>
    <property type="match status" value="3"/>
</dbReference>
<feature type="domain" description="EF-hand" evidence="6">
    <location>
        <begin position="135"/>
        <end position="170"/>
    </location>
</feature>
<keyword evidence="2 5" id="KW-0853">WD repeat</keyword>
<comment type="similarity">
    <text evidence="1">Belongs to the WD repeat EMAP family.</text>
</comment>
<dbReference type="PANTHER" id="PTHR13720">
    <property type="entry name" value="WD-40 REPEAT PROTEIN"/>
    <property type="match status" value="1"/>
</dbReference>
<dbReference type="InterPro" id="IPR001680">
    <property type="entry name" value="WD40_rpt"/>
</dbReference>
<dbReference type="CDD" id="cd00051">
    <property type="entry name" value="EFh"/>
    <property type="match status" value="1"/>
</dbReference>
<feature type="repeat" description="WD" evidence="5">
    <location>
        <begin position="1941"/>
        <end position="1963"/>
    </location>
</feature>
<dbReference type="InterPro" id="IPR018247">
    <property type="entry name" value="EF_Hand_1_Ca_BS"/>
</dbReference>
<dbReference type="SUPFAM" id="SSF50978">
    <property type="entry name" value="WD40 repeat-like"/>
    <property type="match status" value="3"/>
</dbReference>
<comment type="caution">
    <text evidence="7">The sequence shown here is derived from an EMBL/GenBank/DDBJ whole genome shotgun (WGS) entry which is preliminary data.</text>
</comment>
<feature type="repeat" description="WD" evidence="5">
    <location>
        <begin position="2009"/>
        <end position="2050"/>
    </location>
</feature>
<dbReference type="Pfam" id="PF13499">
    <property type="entry name" value="EF-hand_7"/>
    <property type="match status" value="1"/>
</dbReference>
<evidence type="ECO:0000256" key="5">
    <source>
        <dbReference type="PROSITE-ProRule" id="PRU00221"/>
    </source>
</evidence>
<dbReference type="Gene3D" id="2.130.10.10">
    <property type="entry name" value="YVTN repeat-like/Quinoprotein amine dehydrogenase"/>
    <property type="match status" value="6"/>
</dbReference>
<protein>
    <recommendedName>
        <fullName evidence="6">EF-hand domain-containing protein</fullName>
    </recommendedName>
</protein>
<dbReference type="InterPro" id="IPR036322">
    <property type="entry name" value="WD40_repeat_dom_sf"/>
</dbReference>